<keyword evidence="2" id="KW-1185">Reference proteome</keyword>
<dbReference type="Proteomes" id="UP000295649">
    <property type="component" value="Unassembled WGS sequence"/>
</dbReference>
<name>A0ABY2CP49_METMH</name>
<evidence type="ECO:0000313" key="2">
    <source>
        <dbReference type="Proteomes" id="UP000295649"/>
    </source>
</evidence>
<dbReference type="EMBL" id="SMCN01000017">
    <property type="protein sequence ID" value="TCV80952.1"/>
    <property type="molecule type" value="Genomic_DNA"/>
</dbReference>
<protein>
    <recommendedName>
        <fullName evidence="3">Transposase</fullName>
    </recommendedName>
</protein>
<accession>A0ABY2CP49</accession>
<reference evidence="1 2" key="1">
    <citation type="submission" date="2019-03" db="EMBL/GenBank/DDBJ databases">
        <title>Systems level insights into methane cycling in arid and semi-arid ecosystems.</title>
        <authorList>
            <person name="Kalyuzhnaya M."/>
        </authorList>
    </citation>
    <scope>NUCLEOTIDE SEQUENCE [LARGE SCALE GENOMIC DNA]</scope>
    <source>
        <strain evidence="1 2">S-1</strain>
    </source>
</reference>
<feature type="non-terminal residue" evidence="1">
    <location>
        <position position="1"/>
    </location>
</feature>
<sequence length="64" mass="7052">VGIDGGSVMVTPQSKGSFLPNDRLHKNSYTLCLASIRQIYRKKIIATLDTMAAVFGHLCLFRVV</sequence>
<evidence type="ECO:0000313" key="1">
    <source>
        <dbReference type="EMBL" id="TCV80952.1"/>
    </source>
</evidence>
<comment type="caution">
    <text evidence="1">The sequence shown here is derived from an EMBL/GenBank/DDBJ whole genome shotgun (WGS) entry which is preliminary data.</text>
</comment>
<organism evidence="1 2">
    <name type="scientific">Methylomonas methanica</name>
    <dbReference type="NCBI Taxonomy" id="421"/>
    <lineage>
        <taxon>Bacteria</taxon>
        <taxon>Pseudomonadati</taxon>
        <taxon>Pseudomonadota</taxon>
        <taxon>Gammaproteobacteria</taxon>
        <taxon>Methylococcales</taxon>
        <taxon>Methylococcaceae</taxon>
        <taxon>Methylomonas</taxon>
    </lineage>
</organism>
<gene>
    <name evidence="1" type="ORF">EDE11_1171</name>
</gene>
<evidence type="ECO:0008006" key="3">
    <source>
        <dbReference type="Google" id="ProtNLM"/>
    </source>
</evidence>
<dbReference type="RefSeq" id="WP_207906580.1">
    <property type="nucleotide sequence ID" value="NZ_SMCN01000017.1"/>
</dbReference>
<proteinExistence type="predicted"/>